<name>A0AAW0CEU2_9AGAR</name>
<reference evidence="3 4" key="1">
    <citation type="submission" date="2024-01" db="EMBL/GenBank/DDBJ databases">
        <title>A draft genome for a cacao thread blight-causing isolate of Paramarasmius palmivorus.</title>
        <authorList>
            <person name="Baruah I.K."/>
            <person name="Bukari Y."/>
            <person name="Amoako-Attah I."/>
            <person name="Meinhardt L.W."/>
            <person name="Bailey B.A."/>
            <person name="Cohen S.P."/>
        </authorList>
    </citation>
    <scope>NUCLEOTIDE SEQUENCE [LARGE SCALE GENOMIC DNA]</scope>
    <source>
        <strain evidence="3 4">GH-12</strain>
    </source>
</reference>
<organism evidence="3 4">
    <name type="scientific">Paramarasmius palmivorus</name>
    <dbReference type="NCBI Taxonomy" id="297713"/>
    <lineage>
        <taxon>Eukaryota</taxon>
        <taxon>Fungi</taxon>
        <taxon>Dikarya</taxon>
        <taxon>Basidiomycota</taxon>
        <taxon>Agaricomycotina</taxon>
        <taxon>Agaricomycetes</taxon>
        <taxon>Agaricomycetidae</taxon>
        <taxon>Agaricales</taxon>
        <taxon>Marasmiineae</taxon>
        <taxon>Marasmiaceae</taxon>
        <taxon>Paramarasmius</taxon>
    </lineage>
</organism>
<evidence type="ECO:0000313" key="4">
    <source>
        <dbReference type="Proteomes" id="UP001383192"/>
    </source>
</evidence>
<feature type="region of interest" description="Disordered" evidence="1">
    <location>
        <begin position="20"/>
        <end position="45"/>
    </location>
</feature>
<evidence type="ECO:0000313" key="3">
    <source>
        <dbReference type="EMBL" id="KAK7036705.1"/>
    </source>
</evidence>
<evidence type="ECO:0000256" key="1">
    <source>
        <dbReference type="SAM" id="MobiDB-lite"/>
    </source>
</evidence>
<keyword evidence="4" id="KW-1185">Reference proteome</keyword>
<gene>
    <name evidence="3" type="ORF">VNI00_011370</name>
</gene>
<keyword evidence="2" id="KW-0812">Transmembrane</keyword>
<accession>A0AAW0CEU2</accession>
<sequence>MPAKTRNIAGAQWLRIPSTRKGSVPRYHPYRRPVYPDEEDGPYQPRVEDDSLLYMIQVAPGPVPAIVERREDGEGHVEEENYGFIVGVVLLLEFLALSLMVKQLLFLEFIFRHGQANGE</sequence>
<comment type="caution">
    <text evidence="3">The sequence shown here is derived from an EMBL/GenBank/DDBJ whole genome shotgun (WGS) entry which is preliminary data.</text>
</comment>
<dbReference type="Proteomes" id="UP001383192">
    <property type="component" value="Unassembled WGS sequence"/>
</dbReference>
<proteinExistence type="predicted"/>
<dbReference type="AlphaFoldDB" id="A0AAW0CEU2"/>
<keyword evidence="2" id="KW-0472">Membrane</keyword>
<protein>
    <submittedName>
        <fullName evidence="3">Uncharacterized protein</fullName>
    </submittedName>
</protein>
<feature type="transmembrane region" description="Helical" evidence="2">
    <location>
        <begin position="82"/>
        <end position="101"/>
    </location>
</feature>
<dbReference type="EMBL" id="JAYKXP010000049">
    <property type="protein sequence ID" value="KAK7036705.1"/>
    <property type="molecule type" value="Genomic_DNA"/>
</dbReference>
<keyword evidence="2" id="KW-1133">Transmembrane helix</keyword>
<evidence type="ECO:0000256" key="2">
    <source>
        <dbReference type="SAM" id="Phobius"/>
    </source>
</evidence>